<gene>
    <name evidence="1" type="ORF">MLD38_029399</name>
</gene>
<name>A0ACB9N687_9MYRT</name>
<organism evidence="1 2">
    <name type="scientific">Melastoma candidum</name>
    <dbReference type="NCBI Taxonomy" id="119954"/>
    <lineage>
        <taxon>Eukaryota</taxon>
        <taxon>Viridiplantae</taxon>
        <taxon>Streptophyta</taxon>
        <taxon>Embryophyta</taxon>
        <taxon>Tracheophyta</taxon>
        <taxon>Spermatophyta</taxon>
        <taxon>Magnoliopsida</taxon>
        <taxon>eudicotyledons</taxon>
        <taxon>Gunneridae</taxon>
        <taxon>Pentapetalae</taxon>
        <taxon>rosids</taxon>
        <taxon>malvids</taxon>
        <taxon>Myrtales</taxon>
        <taxon>Melastomataceae</taxon>
        <taxon>Melastomatoideae</taxon>
        <taxon>Melastomateae</taxon>
        <taxon>Melastoma</taxon>
    </lineage>
</organism>
<dbReference type="Proteomes" id="UP001057402">
    <property type="component" value="Chromosome 8"/>
</dbReference>
<dbReference type="EMBL" id="CM042887">
    <property type="protein sequence ID" value="KAI4331189.1"/>
    <property type="molecule type" value="Genomic_DNA"/>
</dbReference>
<evidence type="ECO:0000313" key="2">
    <source>
        <dbReference type="Proteomes" id="UP001057402"/>
    </source>
</evidence>
<comment type="caution">
    <text evidence="1">The sequence shown here is derived from an EMBL/GenBank/DDBJ whole genome shotgun (WGS) entry which is preliminary data.</text>
</comment>
<proteinExistence type="predicted"/>
<protein>
    <submittedName>
        <fullName evidence="1">Uncharacterized protein</fullName>
    </submittedName>
</protein>
<reference evidence="2" key="1">
    <citation type="journal article" date="2023" name="Front. Plant Sci.">
        <title>Chromosomal-level genome assembly of Melastoma candidum provides insights into trichome evolution.</title>
        <authorList>
            <person name="Zhong Y."/>
            <person name="Wu W."/>
            <person name="Sun C."/>
            <person name="Zou P."/>
            <person name="Liu Y."/>
            <person name="Dai S."/>
            <person name="Zhou R."/>
        </authorList>
    </citation>
    <scope>NUCLEOTIDE SEQUENCE [LARGE SCALE GENOMIC DNA]</scope>
</reference>
<accession>A0ACB9N687</accession>
<evidence type="ECO:0000313" key="1">
    <source>
        <dbReference type="EMBL" id="KAI4331189.1"/>
    </source>
</evidence>
<keyword evidence="2" id="KW-1185">Reference proteome</keyword>
<sequence length="159" mass="17335">MDLVSERGAGFDALAALKFESLVVEAAVLAQGSVYLLLLAMGLKGAPDLVTGFPGVDQRRNADSDFNEAKDAEGNGDVDDDDDSEDGNDDGDSDGEDSEDIAEDDEEEDSDVNGEEGSDEEEEDDNDDDEDEDDDEDDDEEDDDEDDEEEDQRPQKKKK</sequence>